<comment type="caution">
    <text evidence="2">The sequence shown here is derived from an EMBL/GenBank/DDBJ whole genome shotgun (WGS) entry which is preliminary data.</text>
</comment>
<feature type="transmembrane region" description="Helical" evidence="1">
    <location>
        <begin position="6"/>
        <end position="28"/>
    </location>
</feature>
<keyword evidence="1" id="KW-0812">Transmembrane</keyword>
<evidence type="ECO:0000313" key="2">
    <source>
        <dbReference type="EMBL" id="KLA31680.1"/>
    </source>
</evidence>
<dbReference type="Proteomes" id="UP000035214">
    <property type="component" value="Unassembled WGS sequence"/>
</dbReference>
<protein>
    <submittedName>
        <fullName evidence="2">Uncharacterized protein</fullName>
    </submittedName>
</protein>
<proteinExistence type="predicted"/>
<gene>
    <name evidence="2" type="ORF">B4077_3001</name>
</gene>
<name>A0A0G8F5I8_BACCE</name>
<dbReference type="EMBL" id="LCYI01000011">
    <property type="protein sequence ID" value="KLA31680.1"/>
    <property type="molecule type" value="Genomic_DNA"/>
</dbReference>
<organism evidence="2 3">
    <name type="scientific">Bacillus cereus</name>
    <dbReference type="NCBI Taxonomy" id="1396"/>
    <lineage>
        <taxon>Bacteria</taxon>
        <taxon>Bacillati</taxon>
        <taxon>Bacillota</taxon>
        <taxon>Bacilli</taxon>
        <taxon>Bacillales</taxon>
        <taxon>Bacillaceae</taxon>
        <taxon>Bacillus</taxon>
        <taxon>Bacillus cereus group</taxon>
    </lineage>
</organism>
<reference evidence="2 3" key="1">
    <citation type="submission" date="2015-04" db="EMBL/GenBank/DDBJ databases">
        <title>Draft Genome Sequences of Eight Spore-Forming Food Isolates of Bacillus cereus Genome sequencing.</title>
        <authorList>
            <person name="Krawcyk A.O."/>
            <person name="de Jong A."/>
            <person name="Eijlander R.T."/>
            <person name="Berendsen E.M."/>
            <person name="Holsappel S."/>
            <person name="Wells-Bennik M."/>
            <person name="Kuipers O.P."/>
        </authorList>
    </citation>
    <scope>NUCLEOTIDE SEQUENCE [LARGE SCALE GENOMIC DNA]</scope>
    <source>
        <strain evidence="2 3">B4077</strain>
    </source>
</reference>
<evidence type="ECO:0000313" key="3">
    <source>
        <dbReference type="Proteomes" id="UP000035214"/>
    </source>
</evidence>
<accession>A0A0G8F5I8</accession>
<sequence>MEFSDGVFSFSFFVVNIVFIFLISLYCFKVMKNPEIIKRKETVVSESIISNIK</sequence>
<keyword evidence="1" id="KW-0472">Membrane</keyword>
<evidence type="ECO:0000256" key="1">
    <source>
        <dbReference type="SAM" id="Phobius"/>
    </source>
</evidence>
<dbReference type="AlphaFoldDB" id="A0A0G8F5I8"/>
<keyword evidence="1" id="KW-1133">Transmembrane helix</keyword>